<dbReference type="GO" id="GO:0006520">
    <property type="term" value="P:amino acid metabolic process"/>
    <property type="evidence" value="ECO:0007669"/>
    <property type="project" value="InterPro"/>
</dbReference>
<dbReference type="InterPro" id="IPR015424">
    <property type="entry name" value="PyrdxlP-dep_Trfase"/>
</dbReference>
<dbReference type="eggNOG" id="COG2008">
    <property type="taxonomic scope" value="Bacteria"/>
</dbReference>
<evidence type="ECO:0000313" key="5">
    <source>
        <dbReference type="EMBL" id="SNU97665.1"/>
    </source>
</evidence>
<dbReference type="InterPro" id="IPR001597">
    <property type="entry name" value="ArAA_b-elim_lyase/Thr_aldolase"/>
</dbReference>
<protein>
    <submittedName>
        <fullName evidence="5">Low specificity L-threonine aldolase</fullName>
        <ecNumber evidence="5">4.1.2.48</ecNumber>
    </submittedName>
</protein>
<dbReference type="InterPro" id="IPR015422">
    <property type="entry name" value="PyrdxlP-dep_Trfase_small"/>
</dbReference>
<dbReference type="PANTHER" id="PTHR48097">
    <property type="entry name" value="L-THREONINE ALDOLASE-RELATED"/>
    <property type="match status" value="1"/>
</dbReference>
<dbReference type="Gene3D" id="3.90.1150.10">
    <property type="entry name" value="Aspartate Aminotransferase, domain 1"/>
    <property type="match status" value="1"/>
</dbReference>
<reference evidence="5 6" key="1">
    <citation type="submission" date="2017-06" db="EMBL/GenBank/DDBJ databases">
        <authorList>
            <consortium name="Pathogen Informatics"/>
        </authorList>
    </citation>
    <scope>NUCLEOTIDE SEQUENCE [LARGE SCALE GENOMIC DNA]</scope>
    <source>
        <strain evidence="5 6">NCTC10570</strain>
    </source>
</reference>
<dbReference type="EC" id="4.1.2.48" evidence="5"/>
<evidence type="ECO:0000313" key="6">
    <source>
        <dbReference type="Proteomes" id="UP000215383"/>
    </source>
</evidence>
<comment type="cofactor">
    <cofactor evidence="1">
        <name>pyridoxal 5'-phosphate</name>
        <dbReference type="ChEBI" id="CHEBI:597326"/>
    </cofactor>
</comment>
<keyword evidence="6" id="KW-1185">Reference proteome</keyword>
<sequence>MRFFDSDYLEGAHPAILQKLMETNFEQTPGYGCDKYCDSAKEKIKAACKAPQAQIYFISGGTQTNATVVDALLASYQGVIAAQTGHIAAHEAGAVEFCGHKVITLPQQQGKLNATDVQDYLETFYADENWEHMVIPGAVYISHPTEWGTLYTKEELKNLSEICHKYDIPLFLDGARLGYGLTSDDTDVTLPDIAKYCDVFYIGGTKVGALFGEAVVITKENLIPHFFTTIKQHGALLAKGRILGIQFDVLFTDDLYLKISRNAIEKANRLKEIFHKKNYKFYMETPTNQQFIVMSNDKIKELKQKISFGFWEKYDDTHTVVRFATSWATTDEAINELDTIL</sequence>
<gene>
    <name evidence="5" type="primary">ltaE</name>
    <name evidence="5" type="ORF">SAMEA4364220_00797</name>
</gene>
<evidence type="ECO:0000256" key="3">
    <source>
        <dbReference type="ARBA" id="ARBA00022898"/>
    </source>
</evidence>
<dbReference type="InterPro" id="IPR015421">
    <property type="entry name" value="PyrdxlP-dep_Trfase_major"/>
</dbReference>
<dbReference type="Gene3D" id="3.40.640.10">
    <property type="entry name" value="Type I PLP-dependent aspartate aminotransferase-like (Major domain)"/>
    <property type="match status" value="1"/>
</dbReference>
<dbReference type="Proteomes" id="UP000215383">
    <property type="component" value="Chromosome 1"/>
</dbReference>
<dbReference type="EMBL" id="LT906446">
    <property type="protein sequence ID" value="SNU97665.1"/>
    <property type="molecule type" value="Genomic_DNA"/>
</dbReference>
<name>A0A239TJ99_9FIRM</name>
<evidence type="ECO:0000256" key="1">
    <source>
        <dbReference type="ARBA" id="ARBA00001933"/>
    </source>
</evidence>
<dbReference type="RefSeq" id="WP_027889565.1">
    <property type="nucleotide sequence ID" value="NZ_CALXYH010000007.1"/>
</dbReference>
<evidence type="ECO:0000256" key="2">
    <source>
        <dbReference type="ARBA" id="ARBA00006966"/>
    </source>
</evidence>
<dbReference type="GO" id="GO:0016829">
    <property type="term" value="F:lyase activity"/>
    <property type="evidence" value="ECO:0007669"/>
    <property type="project" value="UniProtKB-KW"/>
</dbReference>
<keyword evidence="5" id="KW-0456">Lyase</keyword>
<dbReference type="Pfam" id="PF01212">
    <property type="entry name" value="Beta_elim_lyase"/>
    <property type="match status" value="1"/>
</dbReference>
<keyword evidence="3" id="KW-0663">Pyridoxal phosphate</keyword>
<feature type="domain" description="Aromatic amino acid beta-eliminating lyase/threonine aldolase" evidence="4">
    <location>
        <begin position="6"/>
        <end position="295"/>
    </location>
</feature>
<organism evidence="5 6">
    <name type="scientific">Megamonas hypermegale</name>
    <dbReference type="NCBI Taxonomy" id="158847"/>
    <lineage>
        <taxon>Bacteria</taxon>
        <taxon>Bacillati</taxon>
        <taxon>Bacillota</taxon>
        <taxon>Negativicutes</taxon>
        <taxon>Selenomonadales</taxon>
        <taxon>Selenomonadaceae</taxon>
        <taxon>Megamonas</taxon>
    </lineage>
</organism>
<comment type="similarity">
    <text evidence="2">Belongs to the threonine aldolase family.</text>
</comment>
<dbReference type="SUPFAM" id="SSF53383">
    <property type="entry name" value="PLP-dependent transferases"/>
    <property type="match status" value="1"/>
</dbReference>
<dbReference type="GeneID" id="78506822"/>
<proteinExistence type="inferred from homology"/>
<dbReference type="PANTHER" id="PTHR48097:SF5">
    <property type="entry name" value="LOW SPECIFICITY L-THREONINE ALDOLASE"/>
    <property type="match status" value="1"/>
</dbReference>
<evidence type="ECO:0000259" key="4">
    <source>
        <dbReference type="Pfam" id="PF01212"/>
    </source>
</evidence>
<dbReference type="AlphaFoldDB" id="A0A239TJ99"/>
<accession>A0A239TJ99</accession>